<dbReference type="Pfam" id="PF03364">
    <property type="entry name" value="Polyketide_cyc"/>
    <property type="match status" value="1"/>
</dbReference>
<dbReference type="InterPro" id="IPR023393">
    <property type="entry name" value="START-like_dom_sf"/>
</dbReference>
<evidence type="ECO:0000259" key="2">
    <source>
        <dbReference type="Pfam" id="PF03364"/>
    </source>
</evidence>
<dbReference type="SUPFAM" id="SSF55961">
    <property type="entry name" value="Bet v1-like"/>
    <property type="match status" value="1"/>
</dbReference>
<evidence type="ECO:0000256" key="1">
    <source>
        <dbReference type="ARBA" id="ARBA00008918"/>
    </source>
</evidence>
<dbReference type="AlphaFoldDB" id="A0A2W5A0M3"/>
<organism evidence="3 4">
    <name type="scientific">Micavibrio aeruginosavorus</name>
    <dbReference type="NCBI Taxonomy" id="349221"/>
    <lineage>
        <taxon>Bacteria</taxon>
        <taxon>Pseudomonadati</taxon>
        <taxon>Bdellovibrionota</taxon>
        <taxon>Bdellovibrionia</taxon>
        <taxon>Bdellovibrionales</taxon>
        <taxon>Pseudobdellovibrionaceae</taxon>
        <taxon>Micavibrio</taxon>
    </lineage>
</organism>
<reference evidence="3 4" key="1">
    <citation type="submission" date="2017-08" db="EMBL/GenBank/DDBJ databases">
        <title>Infants hospitalized years apart are colonized by the same room-sourced microbial strains.</title>
        <authorList>
            <person name="Brooks B."/>
            <person name="Olm M.R."/>
            <person name="Firek B.A."/>
            <person name="Baker R."/>
            <person name="Thomas B.C."/>
            <person name="Morowitz M.J."/>
            <person name="Banfield J.F."/>
        </authorList>
    </citation>
    <scope>NUCLEOTIDE SEQUENCE [LARGE SCALE GENOMIC DNA]</scope>
    <source>
        <strain evidence="3">S2_018_000_R2_104</strain>
    </source>
</reference>
<comment type="similarity">
    <text evidence="1">Belongs to the ribosome association toxin RatA family.</text>
</comment>
<sequence length="152" mass="17881">MLQHIEQKHLPYSPEQMFDLVADVARYQEFAPWCIASRVNRYESDSVFYADLVVGYKMFRERFSSKVILDRPDEIYIEYLKGPLKNLKNRWKFIRQPDNTCLIDFSVEFEFSNIALQTLAGMFFNEVVKRMVGAFEERAADLYGARGQGLDQ</sequence>
<keyword evidence="3" id="KW-0830">Ubiquinone</keyword>
<gene>
    <name evidence="3" type="ORF">DI626_02410</name>
</gene>
<dbReference type="Gene3D" id="3.30.530.20">
    <property type="match status" value="1"/>
</dbReference>
<dbReference type="GO" id="GO:0048039">
    <property type="term" value="F:ubiquinone binding"/>
    <property type="evidence" value="ECO:0007669"/>
    <property type="project" value="InterPro"/>
</dbReference>
<dbReference type="EMBL" id="QFNK01000027">
    <property type="protein sequence ID" value="PZO88134.1"/>
    <property type="molecule type" value="Genomic_DNA"/>
</dbReference>
<feature type="domain" description="Coenzyme Q-binding protein COQ10 START" evidence="2">
    <location>
        <begin position="10"/>
        <end position="136"/>
    </location>
</feature>
<dbReference type="InterPro" id="IPR005031">
    <property type="entry name" value="COQ10_START"/>
</dbReference>
<dbReference type="PANTHER" id="PTHR12901">
    <property type="entry name" value="SPERM PROTEIN HOMOLOG"/>
    <property type="match status" value="1"/>
</dbReference>
<proteinExistence type="inferred from homology"/>
<evidence type="ECO:0000313" key="4">
    <source>
        <dbReference type="Proteomes" id="UP000249557"/>
    </source>
</evidence>
<protein>
    <submittedName>
        <fullName evidence="3">Ubiquinone-binding protein</fullName>
    </submittedName>
</protein>
<dbReference type="CDD" id="cd07813">
    <property type="entry name" value="COQ10p_like"/>
    <property type="match status" value="1"/>
</dbReference>
<dbReference type="GO" id="GO:0045333">
    <property type="term" value="P:cellular respiration"/>
    <property type="evidence" value="ECO:0007669"/>
    <property type="project" value="InterPro"/>
</dbReference>
<dbReference type="PANTHER" id="PTHR12901:SF10">
    <property type="entry name" value="COENZYME Q-BINDING PROTEIN COQ10, MITOCHONDRIAL"/>
    <property type="match status" value="1"/>
</dbReference>
<dbReference type="Proteomes" id="UP000249557">
    <property type="component" value="Unassembled WGS sequence"/>
</dbReference>
<accession>A0A2W5A0M3</accession>
<name>A0A2W5A0M3_9BACT</name>
<evidence type="ECO:0000313" key="3">
    <source>
        <dbReference type="EMBL" id="PZO88134.1"/>
    </source>
</evidence>
<comment type="caution">
    <text evidence="3">The sequence shown here is derived from an EMBL/GenBank/DDBJ whole genome shotgun (WGS) entry which is preliminary data.</text>
</comment>
<dbReference type="InterPro" id="IPR044996">
    <property type="entry name" value="COQ10-like"/>
</dbReference>